<keyword evidence="4" id="KW-0378">Hydrolase</keyword>
<accession>A0A8J2RB09</accession>
<dbReference type="GO" id="GO:0016998">
    <property type="term" value="P:cell wall macromolecule catabolic process"/>
    <property type="evidence" value="ECO:0007669"/>
    <property type="project" value="InterPro"/>
</dbReference>
<dbReference type="InterPro" id="IPR023346">
    <property type="entry name" value="Lysozyme-like_dom_sf"/>
</dbReference>
<dbReference type="Pfam" id="PF00959">
    <property type="entry name" value="Phage_lysozyme"/>
    <property type="match status" value="1"/>
</dbReference>
<keyword evidence="7" id="KW-0732">Signal</keyword>
<keyword evidence="9" id="KW-1185">Reference proteome</keyword>
<dbReference type="InterPro" id="IPR023347">
    <property type="entry name" value="Lysozyme_dom_sf"/>
</dbReference>
<evidence type="ECO:0000256" key="1">
    <source>
        <dbReference type="ARBA" id="ARBA00000632"/>
    </source>
</evidence>
<dbReference type="GO" id="GO:0003796">
    <property type="term" value="F:lysozyme activity"/>
    <property type="evidence" value="ECO:0007669"/>
    <property type="project" value="UniProtKB-EC"/>
</dbReference>
<dbReference type="EMBL" id="CAKKLH010000015">
    <property type="protein sequence ID" value="CAH0099260.1"/>
    <property type="molecule type" value="Genomic_DNA"/>
</dbReference>
<dbReference type="HAMAP" id="MF_04110">
    <property type="entry name" value="ENDOLYSIN_T4"/>
    <property type="match status" value="1"/>
</dbReference>
<evidence type="ECO:0000256" key="2">
    <source>
        <dbReference type="ARBA" id="ARBA00022529"/>
    </source>
</evidence>
<sequence length="280" mass="30110">MMKSSLCALFSLLLLALVQEGKADACTNIGGTCLDYTAYKCTAGYVTGLCAGSNNIKCCQNCDATCLSNESTWSQSDGACTSAGGRCMDNTNYCAGTYSGGKCGGPSTRQCCVLRTGRTMTERGYTLIKCFEGLCLNAYKDVGGIWTIGYGNTRWEDGRAVASGDTCTKARCDSLFNYWVDESFAPAVDADIGTPSPDVNQVQFEALVSFTYNVGTAAFHSSTLLKKVQANPNDPTIRDEFMKWVNVNGVPVQGLINRREKEADYYFSVDNSVCTTAVTC</sequence>
<dbReference type="GO" id="GO:0031640">
    <property type="term" value="P:killing of cells of another organism"/>
    <property type="evidence" value="ECO:0007669"/>
    <property type="project" value="UniProtKB-KW"/>
</dbReference>
<dbReference type="OrthoDB" id="10001926at2759"/>
<keyword evidence="6" id="KW-0326">Glycosidase</keyword>
<feature type="signal peptide" evidence="7">
    <location>
        <begin position="1"/>
        <end position="23"/>
    </location>
</feature>
<organism evidence="8 9">
    <name type="scientific">Daphnia galeata</name>
    <dbReference type="NCBI Taxonomy" id="27404"/>
    <lineage>
        <taxon>Eukaryota</taxon>
        <taxon>Metazoa</taxon>
        <taxon>Ecdysozoa</taxon>
        <taxon>Arthropoda</taxon>
        <taxon>Crustacea</taxon>
        <taxon>Branchiopoda</taxon>
        <taxon>Diplostraca</taxon>
        <taxon>Cladocera</taxon>
        <taxon>Anomopoda</taxon>
        <taxon>Daphniidae</taxon>
        <taxon>Daphnia</taxon>
    </lineage>
</organism>
<keyword evidence="3" id="KW-0081">Bacteriolytic enzyme</keyword>
<dbReference type="AlphaFoldDB" id="A0A8J2RB09"/>
<evidence type="ECO:0000256" key="3">
    <source>
        <dbReference type="ARBA" id="ARBA00022638"/>
    </source>
</evidence>
<dbReference type="PANTHER" id="PTHR38107">
    <property type="match status" value="1"/>
</dbReference>
<evidence type="ECO:0000256" key="5">
    <source>
        <dbReference type="ARBA" id="ARBA00023200"/>
    </source>
</evidence>
<dbReference type="InterPro" id="IPR002196">
    <property type="entry name" value="Glyco_hydro_24"/>
</dbReference>
<dbReference type="InterPro" id="IPR051018">
    <property type="entry name" value="Bacteriophage_GH24"/>
</dbReference>
<dbReference type="CDD" id="cd00737">
    <property type="entry name" value="lyz_endolysin_autolysin"/>
    <property type="match status" value="1"/>
</dbReference>
<dbReference type="Gene3D" id="1.10.530.40">
    <property type="match status" value="1"/>
</dbReference>
<comment type="caution">
    <text evidence="8">The sequence shown here is derived from an EMBL/GenBank/DDBJ whole genome shotgun (WGS) entry which is preliminary data.</text>
</comment>
<dbReference type="InterPro" id="IPR034690">
    <property type="entry name" value="Endolysin_T4_type"/>
</dbReference>
<dbReference type="GO" id="GO:0009253">
    <property type="term" value="P:peptidoglycan catabolic process"/>
    <property type="evidence" value="ECO:0007669"/>
    <property type="project" value="InterPro"/>
</dbReference>
<dbReference type="SUPFAM" id="SSF53955">
    <property type="entry name" value="Lysozyme-like"/>
    <property type="match status" value="1"/>
</dbReference>
<dbReference type="GO" id="GO:0042742">
    <property type="term" value="P:defense response to bacterium"/>
    <property type="evidence" value="ECO:0007669"/>
    <property type="project" value="UniProtKB-KW"/>
</dbReference>
<protein>
    <recommendedName>
        <fullName evidence="10">Lysozyme</fullName>
    </recommendedName>
</protein>
<proteinExistence type="inferred from homology"/>
<evidence type="ECO:0000256" key="6">
    <source>
        <dbReference type="ARBA" id="ARBA00023295"/>
    </source>
</evidence>
<comment type="catalytic activity">
    <reaction evidence="1">
        <text>Hydrolysis of (1-&gt;4)-beta-linkages between N-acetylmuramic acid and N-acetyl-D-glucosamine residues in a peptidoglycan and between N-acetyl-D-glucosamine residues in chitodextrins.</text>
        <dbReference type="EC" id="3.2.1.17"/>
    </reaction>
</comment>
<evidence type="ECO:0000313" key="9">
    <source>
        <dbReference type="Proteomes" id="UP000789390"/>
    </source>
</evidence>
<evidence type="ECO:0000313" key="8">
    <source>
        <dbReference type="EMBL" id="CAH0099260.1"/>
    </source>
</evidence>
<dbReference type="Proteomes" id="UP000789390">
    <property type="component" value="Unassembled WGS sequence"/>
</dbReference>
<reference evidence="8" key="1">
    <citation type="submission" date="2021-11" db="EMBL/GenBank/DDBJ databases">
        <authorList>
            <person name="Schell T."/>
        </authorList>
    </citation>
    <scope>NUCLEOTIDE SEQUENCE</scope>
    <source>
        <strain evidence="8">M5</strain>
    </source>
</reference>
<keyword evidence="2" id="KW-0929">Antimicrobial</keyword>
<evidence type="ECO:0008006" key="10">
    <source>
        <dbReference type="Google" id="ProtNLM"/>
    </source>
</evidence>
<evidence type="ECO:0000256" key="7">
    <source>
        <dbReference type="SAM" id="SignalP"/>
    </source>
</evidence>
<keyword evidence="5" id="KW-1035">Host cytoplasm</keyword>
<feature type="chain" id="PRO_5035320416" description="Lysozyme" evidence="7">
    <location>
        <begin position="24"/>
        <end position="280"/>
    </location>
</feature>
<dbReference type="InterPro" id="IPR033907">
    <property type="entry name" value="Endolysin_autolysin"/>
</dbReference>
<gene>
    <name evidence="8" type="ORF">DGAL_LOCUS1377</name>
</gene>
<name>A0A8J2RB09_9CRUS</name>
<evidence type="ECO:0000256" key="4">
    <source>
        <dbReference type="ARBA" id="ARBA00022801"/>
    </source>
</evidence>
<dbReference type="PANTHER" id="PTHR38107:SF3">
    <property type="entry name" value="LYSOZYME RRRD-RELATED"/>
    <property type="match status" value="1"/>
</dbReference>